<evidence type="ECO:0000256" key="4">
    <source>
        <dbReference type="ARBA" id="ARBA00022801"/>
    </source>
</evidence>
<sequence>MGQIFNMTNPDDALGDLIADQGAPPLDEPVDGAAVPRYDVHTALVVVDVQNDFADAEGSLFVEGGPRVVQRTNEEIAAASAAGAFVVYAQDWHPPATPHFDTDGGTWPVHCVRDTWGAQFHPDLVVDGPVVRKGTGGEDGYSGFTMADPETGATSPTGMGDLLGERDIERVVVVGLALDVCVKATALDAKSLGFETTVVADATAPVIAEDGERTLGLFDKVGVAVA</sequence>
<dbReference type="Proteomes" id="UP000727993">
    <property type="component" value="Unassembled WGS sequence"/>
</dbReference>
<dbReference type="PANTHER" id="PTHR11080">
    <property type="entry name" value="PYRAZINAMIDASE/NICOTINAMIDASE"/>
    <property type="match status" value="1"/>
</dbReference>
<keyword evidence="3" id="KW-0479">Metal-binding</keyword>
<reference evidence="10 11" key="1">
    <citation type="submission" date="2020-10" db="EMBL/GenBank/DDBJ databases">
        <title>Connecting structure to function with the recovery of over 1000 high-quality activated sludge metagenome-assembled genomes encoding full-length rRNA genes using long-read sequencing.</title>
        <authorList>
            <person name="Singleton C.M."/>
            <person name="Petriglieri F."/>
            <person name="Kristensen J.M."/>
            <person name="Kirkegaard R.H."/>
            <person name="Michaelsen T.Y."/>
            <person name="Andersen M.H."/>
            <person name="Karst S.M."/>
            <person name="Dueholm M.S."/>
            <person name="Nielsen P.H."/>
            <person name="Albertsen M."/>
        </authorList>
    </citation>
    <scope>NUCLEOTIDE SEQUENCE [LARGE SCALE GENOMIC DNA]</scope>
    <source>
        <strain evidence="10">Lyne_18-Q3-R50-59_MAXAC.006</strain>
    </source>
</reference>
<dbReference type="EC" id="3.5.1.19" evidence="6"/>
<accession>A0A936NDX8</accession>
<evidence type="ECO:0000256" key="2">
    <source>
        <dbReference type="ARBA" id="ARBA00022642"/>
    </source>
</evidence>
<evidence type="ECO:0000313" key="10">
    <source>
        <dbReference type="EMBL" id="MBK9297261.1"/>
    </source>
</evidence>
<evidence type="ECO:0000256" key="1">
    <source>
        <dbReference type="ARBA" id="ARBA00006336"/>
    </source>
</evidence>
<keyword evidence="4" id="KW-0378">Hydrolase</keyword>
<name>A0A936NDX8_9ACTN</name>
<dbReference type="Pfam" id="PF00857">
    <property type="entry name" value="Isochorismatase"/>
    <property type="match status" value="1"/>
</dbReference>
<evidence type="ECO:0000256" key="6">
    <source>
        <dbReference type="ARBA" id="ARBA00039017"/>
    </source>
</evidence>
<feature type="domain" description="Isochorismatase-like" evidence="9">
    <location>
        <begin position="42"/>
        <end position="210"/>
    </location>
</feature>
<dbReference type="InterPro" id="IPR052347">
    <property type="entry name" value="Isochorismatase_Nicotinamidase"/>
</dbReference>
<dbReference type="PANTHER" id="PTHR11080:SF2">
    <property type="entry name" value="LD05707P"/>
    <property type="match status" value="1"/>
</dbReference>
<evidence type="ECO:0000313" key="11">
    <source>
        <dbReference type="Proteomes" id="UP000727993"/>
    </source>
</evidence>
<evidence type="ECO:0000259" key="9">
    <source>
        <dbReference type="Pfam" id="PF00857"/>
    </source>
</evidence>
<comment type="similarity">
    <text evidence="1">Belongs to the isochorismatase family.</text>
</comment>
<dbReference type="SUPFAM" id="SSF52499">
    <property type="entry name" value="Isochorismatase-like hydrolases"/>
    <property type="match status" value="1"/>
</dbReference>
<dbReference type="Gene3D" id="3.40.50.850">
    <property type="entry name" value="Isochorismatase-like"/>
    <property type="match status" value="1"/>
</dbReference>
<evidence type="ECO:0000256" key="3">
    <source>
        <dbReference type="ARBA" id="ARBA00022723"/>
    </source>
</evidence>
<evidence type="ECO:0000256" key="7">
    <source>
        <dbReference type="ARBA" id="ARBA00043224"/>
    </source>
</evidence>
<dbReference type="InterPro" id="IPR000868">
    <property type="entry name" value="Isochorismatase-like_dom"/>
</dbReference>
<evidence type="ECO:0000256" key="8">
    <source>
        <dbReference type="SAM" id="MobiDB-lite"/>
    </source>
</evidence>
<dbReference type="GO" id="GO:0046872">
    <property type="term" value="F:metal ion binding"/>
    <property type="evidence" value="ECO:0007669"/>
    <property type="project" value="UniProtKB-KW"/>
</dbReference>
<dbReference type="GO" id="GO:0008936">
    <property type="term" value="F:nicotinamidase activity"/>
    <property type="evidence" value="ECO:0007669"/>
    <property type="project" value="UniProtKB-EC"/>
</dbReference>
<dbReference type="AlphaFoldDB" id="A0A936NDX8"/>
<comment type="caution">
    <text evidence="10">The sequence shown here is derived from an EMBL/GenBank/DDBJ whole genome shotgun (WGS) entry which is preliminary data.</text>
</comment>
<protein>
    <recommendedName>
        <fullName evidence="6">nicotinamidase</fullName>
        <ecNumber evidence="6">3.5.1.19</ecNumber>
    </recommendedName>
    <alternativeName>
        <fullName evidence="7">Nicotinamide deamidase</fullName>
    </alternativeName>
</protein>
<organism evidence="10 11">
    <name type="scientific">Candidatus Neomicrothrix subdominans</name>
    <dbReference type="NCBI Taxonomy" id="2954438"/>
    <lineage>
        <taxon>Bacteria</taxon>
        <taxon>Bacillati</taxon>
        <taxon>Actinomycetota</taxon>
        <taxon>Acidimicrobiia</taxon>
        <taxon>Acidimicrobiales</taxon>
        <taxon>Microthrixaceae</taxon>
        <taxon>Candidatus Neomicrothrix</taxon>
    </lineage>
</organism>
<proteinExistence type="inferred from homology"/>
<dbReference type="GO" id="GO:0019363">
    <property type="term" value="P:pyridine nucleotide biosynthetic process"/>
    <property type="evidence" value="ECO:0007669"/>
    <property type="project" value="UniProtKB-KW"/>
</dbReference>
<evidence type="ECO:0000256" key="5">
    <source>
        <dbReference type="ARBA" id="ARBA00037900"/>
    </source>
</evidence>
<feature type="region of interest" description="Disordered" evidence="8">
    <location>
        <begin position="137"/>
        <end position="156"/>
    </location>
</feature>
<comment type="pathway">
    <text evidence="5">Cofactor biosynthesis; nicotinate biosynthesis; nicotinate from nicotinamide: step 1/1.</text>
</comment>
<gene>
    <name evidence="10" type="ORF">IPN02_10620</name>
</gene>
<dbReference type="EMBL" id="JADJZA010000007">
    <property type="protein sequence ID" value="MBK9297261.1"/>
    <property type="molecule type" value="Genomic_DNA"/>
</dbReference>
<keyword evidence="2" id="KW-0662">Pyridine nucleotide biosynthesis</keyword>
<dbReference type="InterPro" id="IPR036380">
    <property type="entry name" value="Isochorismatase-like_sf"/>
</dbReference>